<accession>A0A6P2D513</accession>
<dbReference type="AlphaFoldDB" id="A0A6P2D513"/>
<dbReference type="GO" id="GO:0012505">
    <property type="term" value="C:endomembrane system"/>
    <property type="evidence" value="ECO:0007669"/>
    <property type="project" value="UniProtKB-SubCell"/>
</dbReference>
<evidence type="ECO:0000256" key="16">
    <source>
        <dbReference type="SAM" id="Phobius"/>
    </source>
</evidence>
<evidence type="ECO:0000256" key="6">
    <source>
        <dbReference type="ARBA" id="ARBA00022723"/>
    </source>
</evidence>
<dbReference type="Pfam" id="PF00690">
    <property type="entry name" value="Cation_ATPase_N"/>
    <property type="match status" value="1"/>
</dbReference>
<dbReference type="InterPro" id="IPR023299">
    <property type="entry name" value="ATPase_P-typ_cyto_dom_N"/>
</dbReference>
<evidence type="ECO:0000256" key="2">
    <source>
        <dbReference type="ARBA" id="ARBA00012790"/>
    </source>
</evidence>
<keyword evidence="11" id="KW-1278">Translocase</keyword>
<comment type="subcellular location">
    <subcellularLocation>
        <location evidence="1">Endomembrane system</location>
        <topology evidence="1">Multi-pass membrane protein</topology>
    </subcellularLocation>
</comment>
<dbReference type="Pfam" id="PF00689">
    <property type="entry name" value="Cation_ATPase_C"/>
    <property type="match status" value="1"/>
</dbReference>
<feature type="transmembrane region" description="Helical" evidence="16">
    <location>
        <begin position="127"/>
        <end position="145"/>
    </location>
</feature>
<dbReference type="GO" id="GO:0005388">
    <property type="term" value="F:P-type calcium transporter activity"/>
    <property type="evidence" value="ECO:0007669"/>
    <property type="project" value="UniProtKB-EC"/>
</dbReference>
<dbReference type="PRINTS" id="PR00119">
    <property type="entry name" value="CATATPASE"/>
</dbReference>
<keyword evidence="3" id="KW-0813">Transport</keyword>
<dbReference type="Proteomes" id="UP000464178">
    <property type="component" value="Chromosome"/>
</dbReference>
<dbReference type="InterPro" id="IPR044492">
    <property type="entry name" value="P_typ_ATPase_HD_dom"/>
</dbReference>
<feature type="transmembrane region" description="Helical" evidence="16">
    <location>
        <begin position="102"/>
        <end position="121"/>
    </location>
</feature>
<feature type="transmembrane region" description="Helical" evidence="16">
    <location>
        <begin position="949"/>
        <end position="972"/>
    </location>
</feature>
<dbReference type="SFLD" id="SFLDF00027">
    <property type="entry name" value="p-type_atpase"/>
    <property type="match status" value="1"/>
</dbReference>
<keyword evidence="12 16" id="KW-1133">Transmembrane helix</keyword>
<dbReference type="GO" id="GO:0046872">
    <property type="term" value="F:metal ion binding"/>
    <property type="evidence" value="ECO:0007669"/>
    <property type="project" value="UniProtKB-KW"/>
</dbReference>
<evidence type="ECO:0000256" key="15">
    <source>
        <dbReference type="SAM" id="MobiDB-lite"/>
    </source>
</evidence>
<evidence type="ECO:0000256" key="11">
    <source>
        <dbReference type="ARBA" id="ARBA00022967"/>
    </source>
</evidence>
<feature type="region of interest" description="Disordered" evidence="15">
    <location>
        <begin position="272"/>
        <end position="292"/>
    </location>
</feature>
<evidence type="ECO:0000256" key="4">
    <source>
        <dbReference type="ARBA" id="ARBA00022568"/>
    </source>
</evidence>
<dbReference type="SMART" id="SM00831">
    <property type="entry name" value="Cation_ATPase_N"/>
    <property type="match status" value="1"/>
</dbReference>
<dbReference type="SUPFAM" id="SSF56784">
    <property type="entry name" value="HAD-like"/>
    <property type="match status" value="1"/>
</dbReference>
<dbReference type="SFLD" id="SFLDS00003">
    <property type="entry name" value="Haloacid_Dehalogenase"/>
    <property type="match status" value="1"/>
</dbReference>
<dbReference type="InterPro" id="IPR001757">
    <property type="entry name" value="P_typ_ATPase"/>
</dbReference>
<protein>
    <recommendedName>
        <fullName evidence="2">P-type Ca(2+) transporter</fullName>
        <ecNumber evidence="2">7.2.2.10</ecNumber>
    </recommendedName>
</protein>
<evidence type="ECO:0000256" key="14">
    <source>
        <dbReference type="ARBA" id="ARBA00023136"/>
    </source>
</evidence>
<evidence type="ECO:0000256" key="3">
    <source>
        <dbReference type="ARBA" id="ARBA00022448"/>
    </source>
</evidence>
<feature type="compositionally biased region" description="Polar residues" evidence="15">
    <location>
        <begin position="273"/>
        <end position="284"/>
    </location>
</feature>
<dbReference type="InterPro" id="IPR006068">
    <property type="entry name" value="ATPase_P-typ_cation-transptr_C"/>
</dbReference>
<dbReference type="InterPro" id="IPR059000">
    <property type="entry name" value="ATPase_P-type_domA"/>
</dbReference>
<keyword evidence="19" id="KW-1185">Reference proteome</keyword>
<keyword evidence="6" id="KW-0479">Metal-binding</keyword>
<feature type="transmembrane region" description="Helical" evidence="16">
    <location>
        <begin position="320"/>
        <end position="338"/>
    </location>
</feature>
<evidence type="ECO:0000313" key="18">
    <source>
        <dbReference type="EMBL" id="VTR95576.1"/>
    </source>
</evidence>
<feature type="transmembrane region" description="Helical" evidence="16">
    <location>
        <begin position="820"/>
        <end position="840"/>
    </location>
</feature>
<dbReference type="InterPro" id="IPR006408">
    <property type="entry name" value="P-type_ATPase_IIB"/>
</dbReference>
<feature type="region of interest" description="Disordered" evidence="15">
    <location>
        <begin position="213"/>
        <end position="238"/>
    </location>
</feature>
<dbReference type="InterPro" id="IPR036412">
    <property type="entry name" value="HAD-like_sf"/>
</dbReference>
<feature type="transmembrane region" description="Helical" evidence="16">
    <location>
        <begin position="365"/>
        <end position="393"/>
    </location>
</feature>
<name>A0A6P2D513_9BACT</name>
<dbReference type="PROSITE" id="PS00154">
    <property type="entry name" value="ATPASE_E1_E2"/>
    <property type="match status" value="1"/>
</dbReference>
<dbReference type="SUPFAM" id="SSF81660">
    <property type="entry name" value="Metal cation-transporting ATPase, ATP-binding domain N"/>
    <property type="match status" value="1"/>
</dbReference>
<feature type="transmembrane region" description="Helical" evidence="16">
    <location>
        <begin position="861"/>
        <end position="888"/>
    </location>
</feature>
<dbReference type="EC" id="7.2.2.10" evidence="2"/>
<evidence type="ECO:0000256" key="12">
    <source>
        <dbReference type="ARBA" id="ARBA00022989"/>
    </source>
</evidence>
<dbReference type="InterPro" id="IPR018303">
    <property type="entry name" value="ATPase_P-typ_P_site"/>
</dbReference>
<evidence type="ECO:0000256" key="13">
    <source>
        <dbReference type="ARBA" id="ARBA00023065"/>
    </source>
</evidence>
<dbReference type="Pfam" id="PF00122">
    <property type="entry name" value="E1-E2_ATPase"/>
    <property type="match status" value="1"/>
</dbReference>
<dbReference type="SFLD" id="SFLDG00002">
    <property type="entry name" value="C1.7:_P-type_atpase_like"/>
    <property type="match status" value="1"/>
</dbReference>
<keyword evidence="10" id="KW-0460">Magnesium</keyword>
<dbReference type="RefSeq" id="WP_162669976.1">
    <property type="nucleotide sequence ID" value="NZ_LR593886.1"/>
</dbReference>
<dbReference type="InterPro" id="IPR023298">
    <property type="entry name" value="ATPase_P-typ_TM_dom_sf"/>
</dbReference>
<evidence type="ECO:0000256" key="5">
    <source>
        <dbReference type="ARBA" id="ARBA00022692"/>
    </source>
</evidence>
<dbReference type="NCBIfam" id="TIGR01494">
    <property type="entry name" value="ATPase_P-type"/>
    <property type="match status" value="2"/>
</dbReference>
<dbReference type="GO" id="GO:0005886">
    <property type="term" value="C:plasma membrane"/>
    <property type="evidence" value="ECO:0007669"/>
    <property type="project" value="TreeGrafter"/>
</dbReference>
<dbReference type="NCBIfam" id="TIGR01517">
    <property type="entry name" value="ATPase-IIB_Ca"/>
    <property type="match status" value="1"/>
</dbReference>
<gene>
    <name evidence="18" type="ORF">SOIL9_21380</name>
</gene>
<feature type="transmembrane region" description="Helical" evidence="16">
    <location>
        <begin position="908"/>
        <end position="928"/>
    </location>
</feature>
<dbReference type="FunFam" id="3.40.50.1000:FF:000001">
    <property type="entry name" value="Phospholipid-transporting ATPase IC"/>
    <property type="match status" value="1"/>
</dbReference>
<feature type="transmembrane region" description="Helical" evidence="16">
    <location>
        <begin position="793"/>
        <end position="814"/>
    </location>
</feature>
<feature type="transmembrane region" description="Helical" evidence="16">
    <location>
        <begin position="978"/>
        <end position="998"/>
    </location>
</feature>
<feature type="transmembrane region" description="Helical" evidence="16">
    <location>
        <begin position="79"/>
        <end position="97"/>
    </location>
</feature>
<organism evidence="18 19">
    <name type="scientific">Gemmata massiliana</name>
    <dbReference type="NCBI Taxonomy" id="1210884"/>
    <lineage>
        <taxon>Bacteria</taxon>
        <taxon>Pseudomonadati</taxon>
        <taxon>Planctomycetota</taxon>
        <taxon>Planctomycetia</taxon>
        <taxon>Gemmatales</taxon>
        <taxon>Gemmataceae</taxon>
        <taxon>Gemmata</taxon>
    </lineage>
</organism>
<keyword evidence="7" id="KW-0547">Nucleotide-binding</keyword>
<feature type="domain" description="Cation-transporting P-type ATPase N-terminal" evidence="17">
    <location>
        <begin position="11"/>
        <end position="72"/>
    </location>
</feature>
<dbReference type="FunFam" id="3.40.50.1000:FF:000193">
    <property type="entry name" value="Plasma membrane calcium-transporting ATPase 2"/>
    <property type="match status" value="1"/>
</dbReference>
<keyword evidence="8" id="KW-0106">Calcium</keyword>
<dbReference type="PRINTS" id="PR00120">
    <property type="entry name" value="HATPASE"/>
</dbReference>
<evidence type="ECO:0000259" key="17">
    <source>
        <dbReference type="SMART" id="SM00831"/>
    </source>
</evidence>
<keyword evidence="13" id="KW-0406">Ion transport</keyword>
<dbReference type="SUPFAM" id="SSF81665">
    <property type="entry name" value="Calcium ATPase, transmembrane domain M"/>
    <property type="match status" value="1"/>
</dbReference>
<dbReference type="InterPro" id="IPR008250">
    <property type="entry name" value="ATPase_P-typ_transduc_dom_A_sf"/>
</dbReference>
<dbReference type="Gene3D" id="2.70.150.10">
    <property type="entry name" value="Calcium-transporting ATPase, cytoplasmic transduction domain A"/>
    <property type="match status" value="1"/>
</dbReference>
<evidence type="ECO:0000256" key="1">
    <source>
        <dbReference type="ARBA" id="ARBA00004127"/>
    </source>
</evidence>
<evidence type="ECO:0000256" key="8">
    <source>
        <dbReference type="ARBA" id="ARBA00022837"/>
    </source>
</evidence>
<evidence type="ECO:0000313" key="19">
    <source>
        <dbReference type="Proteomes" id="UP000464178"/>
    </source>
</evidence>
<dbReference type="PANTHER" id="PTHR24093">
    <property type="entry name" value="CATION TRANSPORTING ATPASE"/>
    <property type="match status" value="1"/>
</dbReference>
<sequence>MRSLRAISDIFPHATESGLTTGQVAESRAKFGANRLTPLPREPVWKKFLEKFADPIIKILLAASLLKIVVDLFETSPLAGGLALGMVLVVVLGALAAKFGEWLPAILFALAGGLVGVSAALDDPSYEGLAVMVAVFLATGVAFFSEFRSDREFEKLNATRDAIRVKVLRDGGVHALALEDAVVGDLVLLEMGDEIPADGRIVRSNELHVDQALMTGESEPAKKTARISGDDSDGPDQPDCVFRGTQVRDGVGQMVVTNIGDDTMLGQIAQRLSGASPTPDTSDATPEDRSERVQQKLTISKASTPLQEKLEALAGLISKIGYAAAIAIFIALLVRGLIQGEVRLPQEGEDASKVLLGSVRALLSYFVYMVIVIVVAVPEGLPMSVTVSLAIAWRKMSQANSLVRQLVACETIGSATVICSDKTGTLTQNKMTVSRVGLGTTVYEQEGTVSPGAKHDESVAHSPLFWVIVNSAANSTASLEEKNGKTTVVGNSTEGALLNWLAGGAWSRADGLSYIELRTQYPVLYQIHFSSDRKRMTTVVKNADSAVTLVKGAPEVLLTQCDKYRAADGSTRALTPDIRTEIQAHISTAAGDAMRTLAFAHAELPADFPREESAIHDRRAAIENGLIFDGWVGIRDPLRDDVKEAIRQCRTAGIEVKMITGDTIETATAIGREIGLLDEPDALALTHADFAKLTDAELSAILPRLRVLARALPGDKFRIVELLQAQNHVVAMTGDGTNDAPALKKADVGLAMGISGTEVAKEASKIVLLDDAFSTIVRGVHWGRALYENIQRFIQFQLTINVSALLIAFLGPFLGLKPPFTVLQLLWINVIMDTFAAIALCSEPPRANLMHRPPKTRNESILTPAMLGTIASTAMFFVVVMIAFLLGMQHADWFAGGGPKSDEFPELTLRQVTLFFTVYVFFQVWNQINCRSLAPEESGWHRLFENRQFLAIASLTVVGQVLIVSFGGAVFNVEPLRAVDWLVVAAATSSVLLFAEVARRVRLWTTMKKA</sequence>
<dbReference type="InterPro" id="IPR004014">
    <property type="entry name" value="ATPase_P-typ_cation-transptr_N"/>
</dbReference>
<evidence type="ECO:0000256" key="9">
    <source>
        <dbReference type="ARBA" id="ARBA00022840"/>
    </source>
</evidence>
<keyword evidence="14 16" id="KW-0472">Membrane</keyword>
<dbReference type="Gene3D" id="3.40.1110.10">
    <property type="entry name" value="Calcium-transporting ATPase, cytoplasmic domain N"/>
    <property type="match status" value="1"/>
</dbReference>
<dbReference type="EMBL" id="LR593886">
    <property type="protein sequence ID" value="VTR95576.1"/>
    <property type="molecule type" value="Genomic_DNA"/>
</dbReference>
<dbReference type="PANTHER" id="PTHR24093:SF369">
    <property type="entry name" value="CALCIUM-TRANSPORTING ATPASE"/>
    <property type="match status" value="1"/>
</dbReference>
<dbReference type="SUPFAM" id="SSF81653">
    <property type="entry name" value="Calcium ATPase, transduction domain A"/>
    <property type="match status" value="1"/>
</dbReference>
<keyword evidence="5 16" id="KW-0812">Transmembrane</keyword>
<dbReference type="Gene3D" id="1.20.1110.10">
    <property type="entry name" value="Calcium-transporting ATPase, transmembrane domain"/>
    <property type="match status" value="1"/>
</dbReference>
<dbReference type="GO" id="GO:0005524">
    <property type="term" value="F:ATP binding"/>
    <property type="evidence" value="ECO:0007669"/>
    <property type="project" value="UniProtKB-KW"/>
</dbReference>
<dbReference type="KEGG" id="gms:SOIL9_21380"/>
<evidence type="ECO:0000256" key="7">
    <source>
        <dbReference type="ARBA" id="ARBA00022741"/>
    </source>
</evidence>
<reference evidence="18 19" key="1">
    <citation type="submission" date="2019-05" db="EMBL/GenBank/DDBJ databases">
        <authorList>
            <consortium name="Science for Life Laboratories"/>
        </authorList>
    </citation>
    <scope>NUCLEOTIDE SEQUENCE [LARGE SCALE GENOMIC DNA]</scope>
    <source>
        <strain evidence="18">Soil9</strain>
    </source>
</reference>
<keyword evidence="9" id="KW-0067">ATP-binding</keyword>
<dbReference type="Pfam" id="PF13246">
    <property type="entry name" value="Cation_ATPase"/>
    <property type="match status" value="1"/>
</dbReference>
<dbReference type="InterPro" id="IPR023214">
    <property type="entry name" value="HAD_sf"/>
</dbReference>
<dbReference type="GO" id="GO:0016887">
    <property type="term" value="F:ATP hydrolysis activity"/>
    <property type="evidence" value="ECO:0007669"/>
    <property type="project" value="InterPro"/>
</dbReference>
<proteinExistence type="predicted"/>
<evidence type="ECO:0000256" key="10">
    <source>
        <dbReference type="ARBA" id="ARBA00022842"/>
    </source>
</evidence>
<dbReference type="Gene3D" id="3.40.50.1000">
    <property type="entry name" value="HAD superfamily/HAD-like"/>
    <property type="match status" value="1"/>
</dbReference>
<keyword evidence="4" id="KW-0109">Calcium transport</keyword>